<reference evidence="1" key="1">
    <citation type="submission" date="2014-06" db="EMBL/GenBank/DDBJ databases">
        <title>Key roles for freshwater Actinobacteria revealed by deep metagenomic sequencing.</title>
        <authorList>
            <person name="Ghai R."/>
            <person name="Mizuno C.M."/>
            <person name="Picazo A."/>
            <person name="Camacho A."/>
            <person name="Rodriguez-Valera F."/>
        </authorList>
    </citation>
    <scope>NUCLEOTIDE SEQUENCE</scope>
</reference>
<proteinExistence type="predicted"/>
<gene>
    <name evidence="1" type="ORF">GM51_19425</name>
</gene>
<dbReference type="Gene3D" id="3.40.30.10">
    <property type="entry name" value="Glutaredoxin"/>
    <property type="match status" value="1"/>
</dbReference>
<evidence type="ECO:0008006" key="2">
    <source>
        <dbReference type="Google" id="ProtNLM"/>
    </source>
</evidence>
<protein>
    <recommendedName>
        <fullName evidence="2">Redoxin domain-containing protein</fullName>
    </recommendedName>
</protein>
<dbReference type="EMBL" id="JNSL01000181">
    <property type="protein sequence ID" value="KGA13586.1"/>
    <property type="molecule type" value="Genomic_DNA"/>
</dbReference>
<dbReference type="SUPFAM" id="SSF52833">
    <property type="entry name" value="Thioredoxin-like"/>
    <property type="match status" value="1"/>
</dbReference>
<sequence length="118" mass="12587">MVLQSLSISRSEFETATGWQLKPEGACHGEICVPLPKEVNADIAQGIVDVSVVAERLGMPIVHDAEMGLWALGPASMSGRALSTAVAPELELPDLNGNMFQLSSLRGKKVVIVSWAPY</sequence>
<organism evidence="1">
    <name type="scientific">freshwater metagenome</name>
    <dbReference type="NCBI Taxonomy" id="449393"/>
    <lineage>
        <taxon>unclassified sequences</taxon>
        <taxon>metagenomes</taxon>
        <taxon>ecological metagenomes</taxon>
    </lineage>
</organism>
<name>A0A094QGX0_9ZZZZ</name>
<dbReference type="InterPro" id="IPR036249">
    <property type="entry name" value="Thioredoxin-like_sf"/>
</dbReference>
<accession>A0A094QGX0</accession>
<evidence type="ECO:0000313" key="1">
    <source>
        <dbReference type="EMBL" id="KGA13586.1"/>
    </source>
</evidence>
<dbReference type="AlphaFoldDB" id="A0A094QGX0"/>
<comment type="caution">
    <text evidence="1">The sequence shown here is derived from an EMBL/GenBank/DDBJ whole genome shotgun (WGS) entry which is preliminary data.</text>
</comment>